<dbReference type="PANTHER" id="PTHR34478:SF2">
    <property type="entry name" value="MEMBRANE PROTEIN"/>
    <property type="match status" value="1"/>
</dbReference>
<dbReference type="SUPFAM" id="SSF140478">
    <property type="entry name" value="LemA-like"/>
    <property type="match status" value="1"/>
</dbReference>
<comment type="subcellular location">
    <subcellularLocation>
        <location evidence="1">Membrane</location>
        <topology evidence="1">Single-pass membrane protein</topology>
    </subcellularLocation>
</comment>
<keyword evidence="5" id="KW-0472">Membrane</keyword>
<evidence type="ECO:0000256" key="1">
    <source>
        <dbReference type="ARBA" id="ARBA00004167"/>
    </source>
</evidence>
<name>A0A2M9XCL0_9LEPT</name>
<organism evidence="6 7">
    <name type="scientific">Leptospira hartskeerlii</name>
    <dbReference type="NCBI Taxonomy" id="2023177"/>
    <lineage>
        <taxon>Bacteria</taxon>
        <taxon>Pseudomonadati</taxon>
        <taxon>Spirochaetota</taxon>
        <taxon>Spirochaetia</taxon>
        <taxon>Leptospirales</taxon>
        <taxon>Leptospiraceae</taxon>
        <taxon>Leptospira</taxon>
    </lineage>
</organism>
<evidence type="ECO:0000313" key="6">
    <source>
        <dbReference type="EMBL" id="PJZ25403.1"/>
    </source>
</evidence>
<evidence type="ECO:0000256" key="3">
    <source>
        <dbReference type="ARBA" id="ARBA00022692"/>
    </source>
</evidence>
<dbReference type="PANTHER" id="PTHR34478">
    <property type="entry name" value="PROTEIN LEMA"/>
    <property type="match status" value="1"/>
</dbReference>
<dbReference type="Pfam" id="PF04011">
    <property type="entry name" value="LemA"/>
    <property type="match status" value="1"/>
</dbReference>
<keyword evidence="7" id="KW-1185">Reference proteome</keyword>
<evidence type="ECO:0000256" key="5">
    <source>
        <dbReference type="ARBA" id="ARBA00023136"/>
    </source>
</evidence>
<dbReference type="InterPro" id="IPR007156">
    <property type="entry name" value="MamQ_LemA"/>
</dbReference>
<comment type="similarity">
    <text evidence="2">Belongs to the LemA family.</text>
</comment>
<reference evidence="6 7" key="1">
    <citation type="submission" date="2017-07" db="EMBL/GenBank/DDBJ databases">
        <title>Leptospira spp. isolated from tropical soils.</title>
        <authorList>
            <person name="Thibeaux R."/>
            <person name="Iraola G."/>
            <person name="Ferres I."/>
            <person name="Bierque E."/>
            <person name="Girault D."/>
            <person name="Soupe-Gilbert M.-E."/>
            <person name="Picardeau M."/>
            <person name="Goarant C."/>
        </authorList>
    </citation>
    <scope>NUCLEOTIDE SEQUENCE [LARGE SCALE GENOMIC DNA]</scope>
    <source>
        <strain evidence="6 7">MCA1-C-A1</strain>
    </source>
</reference>
<keyword evidence="3" id="KW-0812">Transmembrane</keyword>
<evidence type="ECO:0000256" key="2">
    <source>
        <dbReference type="ARBA" id="ARBA00008854"/>
    </source>
</evidence>
<dbReference type="AlphaFoldDB" id="A0A2M9XCL0"/>
<dbReference type="EMBL" id="NPDN01000005">
    <property type="protein sequence ID" value="PJZ25403.1"/>
    <property type="molecule type" value="Genomic_DNA"/>
</dbReference>
<comment type="caution">
    <text evidence="6">The sequence shown here is derived from an EMBL/GenBank/DDBJ whole genome shotgun (WGS) entry which is preliminary data.</text>
</comment>
<dbReference type="GO" id="GO:0016020">
    <property type="term" value="C:membrane"/>
    <property type="evidence" value="ECO:0007669"/>
    <property type="project" value="UniProtKB-SubCell"/>
</dbReference>
<sequence>MSQGDFFRIRKSFLIGFTGLTLFFTNSCGYNTIQVQDEQVKAAWSEVINMYQRRADLIPNLVNTVKGYAAQEKEVLIEVTRARASVGSVQATPEVLNNPELFAKFNQAQGQMTSALSRLMVVVEKYPDLKSDKSFIGLQAQLEGTENRIAVARNRYITSVQEYNITVRTFPNVITAKIFGYDVKPNFSVENEKEISKPPQVQF</sequence>
<dbReference type="Gene3D" id="1.20.1440.20">
    <property type="entry name" value="LemA-like domain"/>
    <property type="match status" value="1"/>
</dbReference>
<dbReference type="RefSeq" id="WP_100706749.1">
    <property type="nucleotide sequence ID" value="NZ_NPDL01000008.1"/>
</dbReference>
<proteinExistence type="inferred from homology"/>
<gene>
    <name evidence="6" type="ORF">CH357_10800</name>
</gene>
<dbReference type="Proteomes" id="UP000232196">
    <property type="component" value="Unassembled WGS sequence"/>
</dbReference>
<evidence type="ECO:0000313" key="7">
    <source>
        <dbReference type="Proteomes" id="UP000232196"/>
    </source>
</evidence>
<protein>
    <recommendedName>
        <fullName evidence="8">LemA family protein</fullName>
    </recommendedName>
</protein>
<evidence type="ECO:0000256" key="4">
    <source>
        <dbReference type="ARBA" id="ARBA00022989"/>
    </source>
</evidence>
<keyword evidence="4" id="KW-1133">Transmembrane helix</keyword>
<evidence type="ECO:0008006" key="8">
    <source>
        <dbReference type="Google" id="ProtNLM"/>
    </source>
</evidence>
<dbReference type="InterPro" id="IPR023353">
    <property type="entry name" value="LemA-like_dom_sf"/>
</dbReference>
<dbReference type="OrthoDB" id="9804152at2"/>
<accession>A0A2M9XCL0</accession>